<name>A0A9P4XM92_9HYPO</name>
<reference evidence="4 5" key="1">
    <citation type="submission" date="2018-06" db="EMBL/GenBank/DDBJ databases">
        <title>Genome analysis of cellulolytic fungus Trichoderma lentiforme CFAM-422.</title>
        <authorList>
            <person name="Steindorff A.S."/>
            <person name="Formighieri E.F."/>
            <person name="Midorikawa G.E.O."/>
            <person name="Tamietti M.S."/>
            <person name="Ramos E.Z."/>
            <person name="Silva A.S."/>
            <person name="Bon E.P.S."/>
            <person name="Mendes T.D."/>
            <person name="Damaso M.C.T."/>
            <person name="Favaro L.C.L."/>
        </authorList>
    </citation>
    <scope>NUCLEOTIDE SEQUENCE [LARGE SCALE GENOMIC DNA]</scope>
    <source>
        <strain evidence="4 5">CFAM-422</strain>
    </source>
</reference>
<keyword evidence="1" id="KW-0479">Metal-binding</keyword>
<dbReference type="GO" id="GO:0061630">
    <property type="term" value="F:ubiquitin protein ligase activity"/>
    <property type="evidence" value="ECO:0007669"/>
    <property type="project" value="TreeGrafter"/>
</dbReference>
<dbReference type="InterPro" id="IPR013083">
    <property type="entry name" value="Znf_RING/FYVE/PHD"/>
</dbReference>
<feature type="region of interest" description="Disordered" evidence="2">
    <location>
        <begin position="428"/>
        <end position="506"/>
    </location>
</feature>
<dbReference type="EMBL" id="QLNT01000002">
    <property type="protein sequence ID" value="KAF3075979.1"/>
    <property type="molecule type" value="Genomic_DNA"/>
</dbReference>
<feature type="compositionally biased region" description="Basic and acidic residues" evidence="2">
    <location>
        <begin position="243"/>
        <end position="252"/>
    </location>
</feature>
<evidence type="ECO:0000256" key="2">
    <source>
        <dbReference type="SAM" id="MobiDB-lite"/>
    </source>
</evidence>
<feature type="region of interest" description="Disordered" evidence="2">
    <location>
        <begin position="518"/>
        <end position="571"/>
    </location>
</feature>
<keyword evidence="1" id="KW-0863">Zinc-finger</keyword>
<dbReference type="SMART" id="SM00184">
    <property type="entry name" value="RING"/>
    <property type="match status" value="1"/>
</dbReference>
<evidence type="ECO:0000313" key="5">
    <source>
        <dbReference type="Proteomes" id="UP000801864"/>
    </source>
</evidence>
<feature type="compositionally biased region" description="Polar residues" evidence="2">
    <location>
        <begin position="544"/>
        <end position="571"/>
    </location>
</feature>
<accession>A0A9P4XM92</accession>
<feature type="compositionally biased region" description="Low complexity" evidence="2">
    <location>
        <begin position="442"/>
        <end position="458"/>
    </location>
</feature>
<keyword evidence="5" id="KW-1185">Reference proteome</keyword>
<comment type="caution">
    <text evidence="4">The sequence shown here is derived from an EMBL/GenBank/DDBJ whole genome shotgun (WGS) entry which is preliminary data.</text>
</comment>
<dbReference type="Pfam" id="PF13639">
    <property type="entry name" value="zf-RING_2"/>
    <property type="match status" value="1"/>
</dbReference>
<organism evidence="4 5">
    <name type="scientific">Trichoderma lentiforme</name>
    <dbReference type="NCBI Taxonomy" id="1567552"/>
    <lineage>
        <taxon>Eukaryota</taxon>
        <taxon>Fungi</taxon>
        <taxon>Dikarya</taxon>
        <taxon>Ascomycota</taxon>
        <taxon>Pezizomycotina</taxon>
        <taxon>Sordariomycetes</taxon>
        <taxon>Hypocreomycetidae</taxon>
        <taxon>Hypocreales</taxon>
        <taxon>Hypocreaceae</taxon>
        <taxon>Trichoderma</taxon>
    </lineage>
</organism>
<gene>
    <name evidence="4" type="ORF">CFAM422_001197</name>
</gene>
<evidence type="ECO:0000259" key="3">
    <source>
        <dbReference type="PROSITE" id="PS50089"/>
    </source>
</evidence>
<dbReference type="PANTHER" id="PTHR22765:SF434">
    <property type="entry name" value="GB|AAD18119.1-RELATED"/>
    <property type="match status" value="1"/>
</dbReference>
<dbReference type="PANTHER" id="PTHR22765">
    <property type="entry name" value="RING FINGER AND PROTEASE ASSOCIATED DOMAIN-CONTAINING"/>
    <property type="match status" value="1"/>
</dbReference>
<dbReference type="Proteomes" id="UP000801864">
    <property type="component" value="Unassembled WGS sequence"/>
</dbReference>
<dbReference type="PROSITE" id="PS50089">
    <property type="entry name" value="ZF_RING_2"/>
    <property type="match status" value="1"/>
</dbReference>
<dbReference type="GO" id="GO:0008270">
    <property type="term" value="F:zinc ion binding"/>
    <property type="evidence" value="ECO:0007669"/>
    <property type="project" value="UniProtKB-KW"/>
</dbReference>
<dbReference type="GO" id="GO:0006511">
    <property type="term" value="P:ubiquitin-dependent protein catabolic process"/>
    <property type="evidence" value="ECO:0007669"/>
    <property type="project" value="TreeGrafter"/>
</dbReference>
<feature type="compositionally biased region" description="Basic residues" evidence="2">
    <location>
        <begin position="220"/>
        <end position="234"/>
    </location>
</feature>
<sequence length="571" mass="63002">MEPHTFAPTPHPDQYLYGTAPEWRRELGHHHPPVHPPWTPNQAPVPHMYGMHRPFAVGFDSQLQMGPPGGLPVPGTAPRSYQSYSHPMSMPHPRPWSEGFSPMPIPPPVPPNPLAMQYAQPSLYPRQTLENELGQGQSGVALESDVQPHMVYTPHHPVPPMNQFPGSLSTPLQTSPTPLPPARRSNFHSVSGIPPRVSRAPPSLHGPPPYYIDPSGPAPHTHRRSGHSRARRSVNSRSTAADMNRDIEENGTHDASGSRLDRDRVINQLQGAAGTANGATTEQRVHTLAEKMTVKSSRSLLQKVEIQELPENERTCVICYNDYGAKTPEGINEEPLRLPKCKHVFGNHCLARWFEDSDSCPYCRDKLELPPKHSERVVNQFFTAMMTARHQLPPGATEEMYLRLMSNLVSAEGLGGSQELAMERRPFHATGDSDSSSYDGETASSASSRATTATTATSPIRNAQRDNARNSQWLPRAPQQRGAHPPMSQEREVPRHRRYRPSRGNAWAVTANADSDLLEPTLSPLQAQQPDDSASSSSTMPTDNGENTADAQTQPTNTSVASTVQNRIRPW</sequence>
<feature type="compositionally biased region" description="Low complexity" evidence="2">
    <location>
        <begin position="526"/>
        <end position="543"/>
    </location>
</feature>
<evidence type="ECO:0000256" key="1">
    <source>
        <dbReference type="PROSITE-ProRule" id="PRU00175"/>
    </source>
</evidence>
<proteinExistence type="predicted"/>
<feature type="domain" description="RING-type" evidence="3">
    <location>
        <begin position="316"/>
        <end position="364"/>
    </location>
</feature>
<dbReference type="PRINTS" id="PR01217">
    <property type="entry name" value="PRICHEXTENSN"/>
</dbReference>
<dbReference type="Gene3D" id="3.30.40.10">
    <property type="entry name" value="Zinc/RING finger domain, C3HC4 (zinc finger)"/>
    <property type="match status" value="1"/>
</dbReference>
<dbReference type="AlphaFoldDB" id="A0A9P4XM92"/>
<dbReference type="CDD" id="cd16448">
    <property type="entry name" value="RING-H2"/>
    <property type="match status" value="1"/>
</dbReference>
<protein>
    <recommendedName>
        <fullName evidence="3">RING-type domain-containing protein</fullName>
    </recommendedName>
</protein>
<dbReference type="SUPFAM" id="SSF57850">
    <property type="entry name" value="RING/U-box"/>
    <property type="match status" value="1"/>
</dbReference>
<dbReference type="InterPro" id="IPR001841">
    <property type="entry name" value="Znf_RING"/>
</dbReference>
<dbReference type="InterPro" id="IPR051826">
    <property type="entry name" value="E3_ubiquitin-ligase_domain"/>
</dbReference>
<keyword evidence="1" id="KW-0862">Zinc</keyword>
<feature type="region of interest" description="Disordered" evidence="2">
    <location>
        <begin position="152"/>
        <end position="261"/>
    </location>
</feature>
<evidence type="ECO:0000313" key="4">
    <source>
        <dbReference type="EMBL" id="KAF3075979.1"/>
    </source>
</evidence>
<feature type="compositionally biased region" description="Low complexity" evidence="2">
    <location>
        <begin position="165"/>
        <end position="176"/>
    </location>
</feature>